<dbReference type="InterPro" id="IPR013783">
    <property type="entry name" value="Ig-like_fold"/>
</dbReference>
<dbReference type="Gene3D" id="2.60.40.10">
    <property type="entry name" value="Immunoglobulins"/>
    <property type="match status" value="3"/>
</dbReference>
<dbReference type="SMART" id="SM00060">
    <property type="entry name" value="FN3"/>
    <property type="match status" value="3"/>
</dbReference>
<dbReference type="EMBL" id="JBBMEX010000004">
    <property type="protein sequence ID" value="MEQ2557287.1"/>
    <property type="molecule type" value="Genomic_DNA"/>
</dbReference>
<name>A0ABV1HDY6_9FIRM</name>
<evidence type="ECO:0000259" key="2">
    <source>
        <dbReference type="PROSITE" id="PS50853"/>
    </source>
</evidence>
<dbReference type="InterPro" id="IPR036116">
    <property type="entry name" value="FN3_sf"/>
</dbReference>
<feature type="domain" description="Fibronectin type-III" evidence="2">
    <location>
        <begin position="225"/>
        <end position="328"/>
    </location>
</feature>
<sequence length="425" mass="47186">MGKSFKNVGNRLILTLAAAFALVLITAFPVKAASKPSPITGLKQIEGSSTSVKVSWSCLGGSDTRYKVEISEQPSTGYIVVDKNEYSSPTWISNLEAGKTYYVRITPFVEDDDTYEIIWGDTSAPVKVVTAPDKAPATLTHTKSTTNSITVNWSAVPGADIYQVEYYTDSSKAMKCVTTGTSISLKKLAKNEAYTVYITGGRKYADGTTVAWSDSSISKLGIPVKPSNVSGVEVNYYWQNLSEISVRNSTIECADGYQYQLYTAYKDKDSKIKTVTTSSTYPQTYIKTSALKKHNFYKVRVRAYALNSKNEKMYGGWSSWKYVSPQPDVTKAKNNKSKKGIQINWDKIKGANRYVVYVSNKKDSGYKKFQTTTKTGTVIKKCGKSKLKSGKTYYFYIAPQKKVGNKYVSGLAGNANYCWKLKYKK</sequence>
<dbReference type="PROSITE" id="PS50853">
    <property type="entry name" value="FN3"/>
    <property type="match status" value="2"/>
</dbReference>
<dbReference type="RefSeq" id="WP_353530410.1">
    <property type="nucleotide sequence ID" value="NZ_JBBMEX010000004.1"/>
</dbReference>
<gene>
    <name evidence="3" type="ORF">WMO43_05260</name>
</gene>
<protein>
    <submittedName>
        <fullName evidence="3">Fibronectin type III domain-containing protein</fullName>
    </submittedName>
</protein>
<proteinExistence type="predicted"/>
<dbReference type="SUPFAM" id="SSF49265">
    <property type="entry name" value="Fibronectin type III"/>
    <property type="match status" value="2"/>
</dbReference>
<dbReference type="Pfam" id="PF00041">
    <property type="entry name" value="fn3"/>
    <property type="match status" value="2"/>
</dbReference>
<dbReference type="CDD" id="cd00063">
    <property type="entry name" value="FN3"/>
    <property type="match status" value="1"/>
</dbReference>
<comment type="caution">
    <text evidence="3">The sequence shown here is derived from an EMBL/GenBank/DDBJ whole genome shotgun (WGS) entry which is preliminary data.</text>
</comment>
<reference evidence="3 4" key="1">
    <citation type="submission" date="2024-03" db="EMBL/GenBank/DDBJ databases">
        <title>Human intestinal bacterial collection.</title>
        <authorList>
            <person name="Pauvert C."/>
            <person name="Hitch T.C.A."/>
            <person name="Clavel T."/>
        </authorList>
    </citation>
    <scope>NUCLEOTIDE SEQUENCE [LARGE SCALE GENOMIC DNA]</scope>
    <source>
        <strain evidence="3 4">CLA-AA-H185</strain>
    </source>
</reference>
<evidence type="ECO:0000256" key="1">
    <source>
        <dbReference type="SAM" id="SignalP"/>
    </source>
</evidence>
<organism evidence="3 4">
    <name type="scientific">Maccoyibacter intestinihominis</name>
    <dbReference type="NCBI Taxonomy" id="3133499"/>
    <lineage>
        <taxon>Bacteria</taxon>
        <taxon>Bacillati</taxon>
        <taxon>Bacillota</taxon>
        <taxon>Clostridia</taxon>
        <taxon>Lachnospirales</taxon>
        <taxon>Lachnospiraceae</taxon>
        <taxon>Maccoyibacter</taxon>
    </lineage>
</organism>
<dbReference type="PANTHER" id="PTHR47135:SF1">
    <property type="entry name" value="FIBRONECTIN TYPE III DOMAIN-CONTAINING PROTEIN 7"/>
    <property type="match status" value="1"/>
</dbReference>
<dbReference type="Proteomes" id="UP001454489">
    <property type="component" value="Unassembled WGS sequence"/>
</dbReference>
<dbReference type="PANTHER" id="PTHR47135">
    <property type="entry name" value="FIBRONECTIN TYPE III DOMAIN-CONTAINING PROTEIN 7"/>
    <property type="match status" value="1"/>
</dbReference>
<keyword evidence="1" id="KW-0732">Signal</keyword>
<evidence type="ECO:0000313" key="4">
    <source>
        <dbReference type="Proteomes" id="UP001454489"/>
    </source>
</evidence>
<feature type="chain" id="PRO_5046003371" evidence="1">
    <location>
        <begin position="33"/>
        <end position="425"/>
    </location>
</feature>
<dbReference type="InterPro" id="IPR003961">
    <property type="entry name" value="FN3_dom"/>
</dbReference>
<evidence type="ECO:0000313" key="3">
    <source>
        <dbReference type="EMBL" id="MEQ2557287.1"/>
    </source>
</evidence>
<accession>A0ABV1HDY6</accession>
<feature type="signal peptide" evidence="1">
    <location>
        <begin position="1"/>
        <end position="32"/>
    </location>
</feature>
<keyword evidence="4" id="KW-1185">Reference proteome</keyword>
<feature type="domain" description="Fibronectin type-III" evidence="2">
    <location>
        <begin position="35"/>
        <end position="133"/>
    </location>
</feature>